<keyword evidence="3" id="KW-1185">Reference proteome</keyword>
<dbReference type="Proteomes" id="UP001412067">
    <property type="component" value="Unassembled WGS sequence"/>
</dbReference>
<dbReference type="EMBL" id="JBBWWR010000008">
    <property type="protein sequence ID" value="KAK8962481.1"/>
    <property type="molecule type" value="Genomic_DNA"/>
</dbReference>
<accession>A0ABR2MFK5</accession>
<sequence length="128" mass="14127">MASLVPNETSGAQIQRQEDSIHTLKAPDDFKAACFPNHECKAWQVQPIYACFRRGSWLVVCGLDNSEMMNVIDPVECRRPRTGSPVPSNRPPSNGVGPTDHERIPLWPLGTSKTHEFTGVELGTPKST</sequence>
<name>A0ABR2MFK5_9ASPA</name>
<feature type="region of interest" description="Disordered" evidence="1">
    <location>
        <begin position="79"/>
        <end position="128"/>
    </location>
</feature>
<evidence type="ECO:0000313" key="3">
    <source>
        <dbReference type="Proteomes" id="UP001412067"/>
    </source>
</evidence>
<reference evidence="2 3" key="1">
    <citation type="journal article" date="2022" name="Nat. Plants">
        <title>Genomes of leafy and leafless Platanthera orchids illuminate the evolution of mycoheterotrophy.</title>
        <authorList>
            <person name="Li M.H."/>
            <person name="Liu K.W."/>
            <person name="Li Z."/>
            <person name="Lu H.C."/>
            <person name="Ye Q.L."/>
            <person name="Zhang D."/>
            <person name="Wang J.Y."/>
            <person name="Li Y.F."/>
            <person name="Zhong Z.M."/>
            <person name="Liu X."/>
            <person name="Yu X."/>
            <person name="Liu D.K."/>
            <person name="Tu X.D."/>
            <person name="Liu B."/>
            <person name="Hao Y."/>
            <person name="Liao X.Y."/>
            <person name="Jiang Y.T."/>
            <person name="Sun W.H."/>
            <person name="Chen J."/>
            <person name="Chen Y.Q."/>
            <person name="Ai Y."/>
            <person name="Zhai J.W."/>
            <person name="Wu S.S."/>
            <person name="Zhou Z."/>
            <person name="Hsiao Y.Y."/>
            <person name="Wu W.L."/>
            <person name="Chen Y.Y."/>
            <person name="Lin Y.F."/>
            <person name="Hsu J.L."/>
            <person name="Li C.Y."/>
            <person name="Wang Z.W."/>
            <person name="Zhao X."/>
            <person name="Zhong W.Y."/>
            <person name="Ma X.K."/>
            <person name="Ma L."/>
            <person name="Huang J."/>
            <person name="Chen G.Z."/>
            <person name="Huang M.Z."/>
            <person name="Huang L."/>
            <person name="Peng D.H."/>
            <person name="Luo Y.B."/>
            <person name="Zou S.Q."/>
            <person name="Chen S.P."/>
            <person name="Lan S."/>
            <person name="Tsai W.C."/>
            <person name="Van de Peer Y."/>
            <person name="Liu Z.J."/>
        </authorList>
    </citation>
    <scope>NUCLEOTIDE SEQUENCE [LARGE SCALE GENOMIC DNA]</scope>
    <source>
        <strain evidence="2">Lor288</strain>
    </source>
</reference>
<proteinExistence type="predicted"/>
<evidence type="ECO:0000256" key="1">
    <source>
        <dbReference type="SAM" id="MobiDB-lite"/>
    </source>
</evidence>
<evidence type="ECO:0000313" key="2">
    <source>
        <dbReference type="EMBL" id="KAK8962481.1"/>
    </source>
</evidence>
<comment type="caution">
    <text evidence="2">The sequence shown here is derived from an EMBL/GenBank/DDBJ whole genome shotgun (WGS) entry which is preliminary data.</text>
</comment>
<protein>
    <submittedName>
        <fullName evidence="2">Uncharacterized protein</fullName>
    </submittedName>
</protein>
<organism evidence="2 3">
    <name type="scientific">Platanthera guangdongensis</name>
    <dbReference type="NCBI Taxonomy" id="2320717"/>
    <lineage>
        <taxon>Eukaryota</taxon>
        <taxon>Viridiplantae</taxon>
        <taxon>Streptophyta</taxon>
        <taxon>Embryophyta</taxon>
        <taxon>Tracheophyta</taxon>
        <taxon>Spermatophyta</taxon>
        <taxon>Magnoliopsida</taxon>
        <taxon>Liliopsida</taxon>
        <taxon>Asparagales</taxon>
        <taxon>Orchidaceae</taxon>
        <taxon>Orchidoideae</taxon>
        <taxon>Orchideae</taxon>
        <taxon>Orchidinae</taxon>
        <taxon>Platanthera</taxon>
    </lineage>
</organism>
<gene>
    <name evidence="2" type="ORF">KSP40_PGU000579</name>
</gene>